<organism evidence="4 5">
    <name type="scientific">Roseospira visakhapatnamensis</name>
    <dbReference type="NCBI Taxonomy" id="390880"/>
    <lineage>
        <taxon>Bacteria</taxon>
        <taxon>Pseudomonadati</taxon>
        <taxon>Pseudomonadota</taxon>
        <taxon>Alphaproteobacteria</taxon>
        <taxon>Rhodospirillales</taxon>
        <taxon>Rhodospirillaceae</taxon>
        <taxon>Roseospira</taxon>
    </lineage>
</organism>
<protein>
    <submittedName>
        <fullName evidence="4">RND family efflux transporter MFP subunit</fullName>
    </submittedName>
</protein>
<keyword evidence="2" id="KW-0175">Coiled coil</keyword>
<dbReference type="GO" id="GO:0015562">
    <property type="term" value="F:efflux transmembrane transporter activity"/>
    <property type="evidence" value="ECO:0007669"/>
    <property type="project" value="TreeGrafter"/>
</dbReference>
<name>A0A7W6W8R7_9PROT</name>
<feature type="domain" description="Multidrug resistance protein MdtA-like C-terminal permuted SH3" evidence="3">
    <location>
        <begin position="258"/>
        <end position="315"/>
    </location>
</feature>
<evidence type="ECO:0000256" key="2">
    <source>
        <dbReference type="SAM" id="Coils"/>
    </source>
</evidence>
<dbReference type="InterPro" id="IPR006143">
    <property type="entry name" value="RND_pump_MFP"/>
</dbReference>
<feature type="coiled-coil region" evidence="2">
    <location>
        <begin position="65"/>
        <end position="92"/>
    </location>
</feature>
<evidence type="ECO:0000256" key="1">
    <source>
        <dbReference type="ARBA" id="ARBA00009477"/>
    </source>
</evidence>
<comment type="similarity">
    <text evidence="1">Belongs to the membrane fusion protein (MFP) (TC 8.A.1) family.</text>
</comment>
<dbReference type="Proteomes" id="UP000554286">
    <property type="component" value="Unassembled WGS sequence"/>
</dbReference>
<dbReference type="Gene3D" id="2.40.420.20">
    <property type="match status" value="1"/>
</dbReference>
<dbReference type="GO" id="GO:1990281">
    <property type="term" value="C:efflux pump complex"/>
    <property type="evidence" value="ECO:0007669"/>
    <property type="project" value="TreeGrafter"/>
</dbReference>
<sequence>MPIARPVPTAIVEYQPAAHVRAFPGSVRAARRVDLAFSVPGVLEALNAQEGRSLGQGAVVAALDQRDYQNALDAAEARYVKAERDLVRARTLWDKRVGSKASYEDAQAARDIALAELRIREKALEDTVLLAPFDGLVARRHIETHEHIEAKQTIVSFQDLSSIEVVIQVPERVIAHGGPEEMGALRVRFDADDSRWFEAAVHEYSAQADPVTRTYDVVVALAPPSDLTVFPGMTATVQARIDGRTPPPRAPAPALTRIPVEALWRGHDGLSYVWVIDPDGSTPAKRRVEAVALVGDGVQIRDGLTPGEHVATAGLHSLRESLWVRPMVPGARGLDG</sequence>
<proteinExistence type="inferred from homology"/>
<dbReference type="Gene3D" id="1.10.287.470">
    <property type="entry name" value="Helix hairpin bin"/>
    <property type="match status" value="1"/>
</dbReference>
<dbReference type="SUPFAM" id="SSF111369">
    <property type="entry name" value="HlyD-like secretion proteins"/>
    <property type="match status" value="1"/>
</dbReference>
<gene>
    <name evidence="4" type="ORF">GGD89_000303</name>
</gene>
<dbReference type="EMBL" id="JACIGK010000002">
    <property type="protein sequence ID" value="MBB4264696.1"/>
    <property type="molecule type" value="Genomic_DNA"/>
</dbReference>
<dbReference type="InterPro" id="IPR058627">
    <property type="entry name" value="MdtA-like_C"/>
</dbReference>
<comment type="caution">
    <text evidence="4">The sequence shown here is derived from an EMBL/GenBank/DDBJ whole genome shotgun (WGS) entry which is preliminary data.</text>
</comment>
<dbReference type="Gene3D" id="2.40.30.170">
    <property type="match status" value="1"/>
</dbReference>
<evidence type="ECO:0000313" key="5">
    <source>
        <dbReference type="Proteomes" id="UP000554286"/>
    </source>
</evidence>
<dbReference type="Gene3D" id="2.40.50.100">
    <property type="match status" value="1"/>
</dbReference>
<dbReference type="AlphaFoldDB" id="A0A7W6W8R7"/>
<evidence type="ECO:0000313" key="4">
    <source>
        <dbReference type="EMBL" id="MBB4264696.1"/>
    </source>
</evidence>
<dbReference type="PANTHER" id="PTHR30469">
    <property type="entry name" value="MULTIDRUG RESISTANCE PROTEIN MDTA"/>
    <property type="match status" value="1"/>
</dbReference>
<dbReference type="NCBIfam" id="TIGR01730">
    <property type="entry name" value="RND_mfp"/>
    <property type="match status" value="1"/>
</dbReference>
<evidence type="ECO:0000259" key="3">
    <source>
        <dbReference type="Pfam" id="PF25967"/>
    </source>
</evidence>
<reference evidence="4 5" key="1">
    <citation type="submission" date="2020-08" db="EMBL/GenBank/DDBJ databases">
        <title>Genome sequencing of Purple Non-Sulfur Bacteria from various extreme environments.</title>
        <authorList>
            <person name="Mayer M."/>
        </authorList>
    </citation>
    <scope>NUCLEOTIDE SEQUENCE [LARGE SCALE GENOMIC DNA]</scope>
    <source>
        <strain evidence="4 5">JA131</strain>
    </source>
</reference>
<accession>A0A7W6W8R7</accession>
<keyword evidence="5" id="KW-1185">Reference proteome</keyword>
<dbReference type="PANTHER" id="PTHR30469:SF20">
    <property type="entry name" value="EFFLUX RND TRANSPORTER PERIPLASMIC ADAPTOR SUBUNIT"/>
    <property type="match status" value="1"/>
</dbReference>
<dbReference type="Pfam" id="PF25967">
    <property type="entry name" value="RND-MFP_C"/>
    <property type="match status" value="1"/>
</dbReference>
<dbReference type="RefSeq" id="WP_184042338.1">
    <property type="nucleotide sequence ID" value="NZ_JACIGK010000002.1"/>
</dbReference>